<keyword evidence="5" id="KW-1185">Reference proteome</keyword>
<dbReference type="SMART" id="SM01385">
    <property type="entry name" value="DSS1_SEM1"/>
    <property type="match status" value="1"/>
</dbReference>
<protein>
    <recommendedName>
        <fullName evidence="2">26S proteasome complex subunit SEM1</fullName>
    </recommendedName>
</protein>
<evidence type="ECO:0000256" key="2">
    <source>
        <dbReference type="RuleBase" id="RU369057"/>
    </source>
</evidence>
<dbReference type="GO" id="GO:0008541">
    <property type="term" value="C:proteasome regulatory particle, lid subcomplex"/>
    <property type="evidence" value="ECO:0007669"/>
    <property type="project" value="UniProtKB-UniRule"/>
</dbReference>
<proteinExistence type="inferred from homology"/>
<evidence type="ECO:0000256" key="1">
    <source>
        <dbReference type="ARBA" id="ARBA00034491"/>
    </source>
</evidence>
<reference evidence="4 5" key="1">
    <citation type="submission" date="2015-03" db="EMBL/GenBank/DDBJ databases">
        <title>Draft genome of the nematode, Opisthorchis viverrini.</title>
        <authorList>
            <person name="Mitreva M."/>
        </authorList>
    </citation>
    <scope>NUCLEOTIDE SEQUENCE [LARGE SCALE GENOMIC DNA]</scope>
    <source>
        <strain evidence="4">Khon Kaen</strain>
    </source>
</reference>
<dbReference type="GO" id="GO:0006406">
    <property type="term" value="P:mRNA export from nucleus"/>
    <property type="evidence" value="ECO:0007669"/>
    <property type="project" value="UniProtKB-UniRule"/>
</dbReference>
<dbReference type="InterPro" id="IPR007834">
    <property type="entry name" value="DSS1_SEM1"/>
</dbReference>
<feature type="region of interest" description="Disordered" evidence="3">
    <location>
        <begin position="1"/>
        <end position="20"/>
    </location>
</feature>
<comment type="function">
    <text evidence="2">Component of the 26S proteasome, a multiprotein complex involved in the ATP-dependent degradation of ubiquitinated proteins.</text>
</comment>
<accession>A0A1S8WTP9</accession>
<evidence type="ECO:0000313" key="4">
    <source>
        <dbReference type="EMBL" id="OON17919.1"/>
    </source>
</evidence>
<comment type="similarity">
    <text evidence="1 2">Belongs to the DSS1/SEM1 family.</text>
</comment>
<organism evidence="4 5">
    <name type="scientific">Opisthorchis viverrini</name>
    <name type="common">Southeast Asian liver fluke</name>
    <dbReference type="NCBI Taxonomy" id="6198"/>
    <lineage>
        <taxon>Eukaryota</taxon>
        <taxon>Metazoa</taxon>
        <taxon>Spiralia</taxon>
        <taxon>Lophotrochozoa</taxon>
        <taxon>Platyhelminthes</taxon>
        <taxon>Trematoda</taxon>
        <taxon>Digenea</taxon>
        <taxon>Opisthorchiida</taxon>
        <taxon>Opisthorchiata</taxon>
        <taxon>Opisthorchiidae</taxon>
        <taxon>Opisthorchis</taxon>
    </lineage>
</organism>
<sequence>MDSVGGSVMDPEPNEQDTKQVEEALGILKDDKEFEEFEKEDWTNEEEDTSDLKVWDYKWDTDGDTNDQFTEFLR</sequence>
<evidence type="ECO:0000256" key="3">
    <source>
        <dbReference type="SAM" id="MobiDB-lite"/>
    </source>
</evidence>
<dbReference type="Pfam" id="PF05160">
    <property type="entry name" value="DSS1_SEM1"/>
    <property type="match status" value="1"/>
</dbReference>
<gene>
    <name evidence="4" type="ORF">X801_06235</name>
</gene>
<dbReference type="EMBL" id="KV894721">
    <property type="protein sequence ID" value="OON17919.1"/>
    <property type="molecule type" value="Genomic_DNA"/>
</dbReference>
<evidence type="ECO:0000313" key="5">
    <source>
        <dbReference type="Proteomes" id="UP000243686"/>
    </source>
</evidence>
<keyword evidence="2" id="KW-0647">Proteasome</keyword>
<dbReference type="GO" id="GO:0043248">
    <property type="term" value="P:proteasome assembly"/>
    <property type="evidence" value="ECO:0007669"/>
    <property type="project" value="UniProtKB-UniRule"/>
</dbReference>
<name>A0A1S8WTP9_OPIVI</name>
<dbReference type="GO" id="GO:0005634">
    <property type="term" value="C:nucleus"/>
    <property type="evidence" value="ECO:0007669"/>
    <property type="project" value="UniProtKB-SubCell"/>
</dbReference>
<dbReference type="Proteomes" id="UP000243686">
    <property type="component" value="Unassembled WGS sequence"/>
</dbReference>
<dbReference type="AlphaFoldDB" id="A0A1S8WTP9"/>
<keyword evidence="2" id="KW-0539">Nucleus</keyword>
<comment type="subcellular location">
    <subcellularLocation>
        <location evidence="2">Nucleus</location>
    </subcellularLocation>
</comment>